<organism evidence="1 2">
    <name type="scientific">Candidatus Collierbacteria bacterium GW2011_GWF1_44_12</name>
    <dbReference type="NCBI Taxonomy" id="1618402"/>
    <lineage>
        <taxon>Bacteria</taxon>
        <taxon>Candidatus Collieribacteriota</taxon>
    </lineage>
</organism>
<protein>
    <recommendedName>
        <fullName evidence="3">HD domain-containing protein</fullName>
    </recommendedName>
</protein>
<dbReference type="AlphaFoldDB" id="A0A0G1GTD0"/>
<evidence type="ECO:0008006" key="3">
    <source>
        <dbReference type="Google" id="ProtNLM"/>
    </source>
</evidence>
<comment type="caution">
    <text evidence="1">The sequence shown here is derived from an EMBL/GenBank/DDBJ whole genome shotgun (WGS) entry which is preliminary data.</text>
</comment>
<dbReference type="Proteomes" id="UP000034097">
    <property type="component" value="Unassembled WGS sequence"/>
</dbReference>
<proteinExistence type="predicted"/>
<evidence type="ECO:0000313" key="2">
    <source>
        <dbReference type="Proteomes" id="UP000034097"/>
    </source>
</evidence>
<evidence type="ECO:0000313" key="1">
    <source>
        <dbReference type="EMBL" id="KKT38346.1"/>
    </source>
</evidence>
<accession>A0A0G1GTD0</accession>
<gene>
    <name evidence="1" type="ORF">UW26_C0017G0011</name>
</gene>
<name>A0A0G1GTD0_9BACT</name>
<reference evidence="1 2" key="1">
    <citation type="journal article" date="2015" name="Nature">
        <title>rRNA introns, odd ribosomes, and small enigmatic genomes across a large radiation of phyla.</title>
        <authorList>
            <person name="Brown C.T."/>
            <person name="Hug L.A."/>
            <person name="Thomas B.C."/>
            <person name="Sharon I."/>
            <person name="Castelle C.J."/>
            <person name="Singh A."/>
            <person name="Wilkins M.J."/>
            <person name="Williams K.H."/>
            <person name="Banfield J.F."/>
        </authorList>
    </citation>
    <scope>NUCLEOTIDE SEQUENCE [LARGE SCALE GENOMIC DNA]</scope>
</reference>
<sequence>MSVEVVAGNASKLATALRSTKAGDSLASTYRWSLFRTDETNSDWREILGATAIDISHGELMYQIGRNFLKLEEGRYTPQQEETLLYGILVHDFGEAIIDGNGIGDVSAQIKTKEHEAIEVNIAKLVISTLPLEDELIEKLIYSYEQVVEGGDPELQQAFKALEKTEYVMTALKAFQNCRRREAEGKPGVTLEMAMVGRVIVIDLPKVLDIHTVAYPNSIGRYVRSMDDVIDEAYEYSQDWLRNNGWRNTADHVALCDQFEQKWAAFKG</sequence>
<dbReference type="EMBL" id="LCHQ01000017">
    <property type="protein sequence ID" value="KKT38346.1"/>
    <property type="molecule type" value="Genomic_DNA"/>
</dbReference>